<sequence>MIDKIKALFYTRKMLNIQQFARNHRGYLVIVCDPKDDTMFMSYRGRQVSAKIKSEDGRNHKVVKGVLKHSIFEREIDRFIGGIMQGMKLSLEHGNQFYQFIDGALFNISKSLKKKK</sequence>
<gene>
    <name evidence="1" type="ORF">TM448A00172_0022</name>
    <name evidence="2" type="ORF">TM448B00344_0008</name>
</gene>
<evidence type="ECO:0000313" key="2">
    <source>
        <dbReference type="EMBL" id="QJH95062.1"/>
    </source>
</evidence>
<evidence type="ECO:0000313" key="1">
    <source>
        <dbReference type="EMBL" id="QJA45063.1"/>
    </source>
</evidence>
<protein>
    <submittedName>
        <fullName evidence="1">Uncharacterized protein</fullName>
    </submittedName>
</protein>
<proteinExistence type="predicted"/>
<organism evidence="1">
    <name type="scientific">viral metagenome</name>
    <dbReference type="NCBI Taxonomy" id="1070528"/>
    <lineage>
        <taxon>unclassified sequences</taxon>
        <taxon>metagenomes</taxon>
        <taxon>organismal metagenomes</taxon>
    </lineage>
</organism>
<dbReference type="EMBL" id="MT143985">
    <property type="protein sequence ID" value="QJA45063.1"/>
    <property type="molecule type" value="Genomic_DNA"/>
</dbReference>
<dbReference type="EMBL" id="MT144612">
    <property type="protein sequence ID" value="QJH95062.1"/>
    <property type="molecule type" value="Genomic_DNA"/>
</dbReference>
<accession>A0A6H1ZAY3</accession>
<name>A0A6H1ZAY3_9ZZZZ</name>
<dbReference type="AlphaFoldDB" id="A0A6H1ZAY3"/>
<reference evidence="1" key="1">
    <citation type="submission" date="2020-03" db="EMBL/GenBank/DDBJ databases">
        <title>The deep terrestrial virosphere.</title>
        <authorList>
            <person name="Holmfeldt K."/>
            <person name="Nilsson E."/>
            <person name="Simone D."/>
            <person name="Lopez-Fernandez M."/>
            <person name="Wu X."/>
            <person name="de Brujin I."/>
            <person name="Lundin D."/>
            <person name="Andersson A."/>
            <person name="Bertilsson S."/>
            <person name="Dopson M."/>
        </authorList>
    </citation>
    <scope>NUCLEOTIDE SEQUENCE</scope>
    <source>
        <strain evidence="1">TM448A00172</strain>
        <strain evidence="2">TM448B00344</strain>
    </source>
</reference>